<name>W7TJP5_9STRA</name>
<feature type="region of interest" description="Disordered" evidence="1">
    <location>
        <begin position="111"/>
        <end position="133"/>
    </location>
</feature>
<evidence type="ECO:0000256" key="1">
    <source>
        <dbReference type="SAM" id="MobiDB-lite"/>
    </source>
</evidence>
<feature type="compositionally biased region" description="Polar residues" evidence="1">
    <location>
        <begin position="113"/>
        <end position="123"/>
    </location>
</feature>
<dbReference type="AlphaFoldDB" id="W7TJP5"/>
<accession>W7TJP5</accession>
<gene>
    <name evidence="2" type="ORF">Naga_100807g3</name>
</gene>
<feature type="compositionally biased region" description="Basic residues" evidence="1">
    <location>
        <begin position="75"/>
        <end position="91"/>
    </location>
</feature>
<protein>
    <submittedName>
        <fullName evidence="2">Uncharacterized protein</fullName>
    </submittedName>
</protein>
<organism evidence="2 3">
    <name type="scientific">Nannochloropsis gaditana</name>
    <dbReference type="NCBI Taxonomy" id="72520"/>
    <lineage>
        <taxon>Eukaryota</taxon>
        <taxon>Sar</taxon>
        <taxon>Stramenopiles</taxon>
        <taxon>Ochrophyta</taxon>
        <taxon>Eustigmatophyceae</taxon>
        <taxon>Eustigmatales</taxon>
        <taxon>Monodopsidaceae</taxon>
        <taxon>Nannochloropsis</taxon>
    </lineage>
</organism>
<feature type="region of interest" description="Disordered" evidence="1">
    <location>
        <begin position="46"/>
        <end position="91"/>
    </location>
</feature>
<sequence length="183" mass="20028">MTYPSSTLPSPDLVPTMARPCLSPKQVDDVLAAFFVLVGVDPDDLPSSTTPAHCSSPPSKPPRHLTSPTGPRTNISHRGHVKHQRQLLSSKKRLSAGHIVPAGEMKRKLLSCSHPSKNGSKEPSMTKHKKHRDRLVQSAPFLGAGTSLWGQQQQQRRMQQLGALSVRRCLFATDDDKENASSK</sequence>
<dbReference type="EMBL" id="AZIL01003000">
    <property type="protein sequence ID" value="EWM20551.1"/>
    <property type="molecule type" value="Genomic_DNA"/>
</dbReference>
<comment type="caution">
    <text evidence="2">The sequence shown here is derived from an EMBL/GenBank/DDBJ whole genome shotgun (WGS) entry which is preliminary data.</text>
</comment>
<dbReference type="OrthoDB" id="187841at2759"/>
<dbReference type="Proteomes" id="UP000019335">
    <property type="component" value="Unassembled WGS sequence"/>
</dbReference>
<feature type="compositionally biased region" description="Polar residues" evidence="1">
    <location>
        <begin position="46"/>
        <end position="57"/>
    </location>
</feature>
<reference evidence="2 3" key="1">
    <citation type="journal article" date="2014" name="Mol. Plant">
        <title>Chromosome Scale Genome Assembly and Transcriptome Profiling of Nannochloropsis gaditana in Nitrogen Depletion.</title>
        <authorList>
            <person name="Corteggiani Carpinelli E."/>
            <person name="Telatin A."/>
            <person name="Vitulo N."/>
            <person name="Forcato C."/>
            <person name="D'Angelo M."/>
            <person name="Schiavon R."/>
            <person name="Vezzi A."/>
            <person name="Giacometti G.M."/>
            <person name="Morosinotto T."/>
            <person name="Valle G."/>
        </authorList>
    </citation>
    <scope>NUCLEOTIDE SEQUENCE [LARGE SCALE GENOMIC DNA]</scope>
    <source>
        <strain evidence="2 3">B-31</strain>
    </source>
</reference>
<evidence type="ECO:0000313" key="3">
    <source>
        <dbReference type="Proteomes" id="UP000019335"/>
    </source>
</evidence>
<evidence type="ECO:0000313" key="2">
    <source>
        <dbReference type="EMBL" id="EWM20551.1"/>
    </source>
</evidence>
<proteinExistence type="predicted"/>
<keyword evidence="3" id="KW-1185">Reference proteome</keyword>